<dbReference type="Proteomes" id="UP001060039">
    <property type="component" value="Chromosome"/>
</dbReference>
<dbReference type="PANTHER" id="PTHR11803:SF58">
    <property type="entry name" value="PROTEIN HMF1-RELATED"/>
    <property type="match status" value="1"/>
</dbReference>
<dbReference type="SUPFAM" id="SSF55298">
    <property type="entry name" value="YjgF-like"/>
    <property type="match status" value="1"/>
</dbReference>
<comment type="similarity">
    <text evidence="1">Belongs to the RutC family.</text>
</comment>
<organism evidence="2 3">
    <name type="scientific">Microcella humidisoli</name>
    <dbReference type="NCBI Taxonomy" id="2963406"/>
    <lineage>
        <taxon>Bacteria</taxon>
        <taxon>Bacillati</taxon>
        <taxon>Actinomycetota</taxon>
        <taxon>Actinomycetes</taxon>
        <taxon>Micrococcales</taxon>
        <taxon>Microbacteriaceae</taxon>
        <taxon>Microcella</taxon>
    </lineage>
</organism>
<name>A0ABY5FY65_9MICO</name>
<dbReference type="InterPro" id="IPR035959">
    <property type="entry name" value="RutC-like_sf"/>
</dbReference>
<dbReference type="PANTHER" id="PTHR11803">
    <property type="entry name" value="2-IMINOBUTANOATE/2-IMINOPROPANOATE DEAMINASE RIDA"/>
    <property type="match status" value="1"/>
</dbReference>
<evidence type="ECO:0000313" key="3">
    <source>
        <dbReference type="Proteomes" id="UP001060039"/>
    </source>
</evidence>
<protein>
    <submittedName>
        <fullName evidence="2">Rid family hydrolase</fullName>
    </submittedName>
</protein>
<keyword evidence="3" id="KW-1185">Reference proteome</keyword>
<dbReference type="GO" id="GO:0016787">
    <property type="term" value="F:hydrolase activity"/>
    <property type="evidence" value="ECO:0007669"/>
    <property type="project" value="UniProtKB-KW"/>
</dbReference>
<dbReference type="InterPro" id="IPR006175">
    <property type="entry name" value="YjgF/YER057c/UK114"/>
</dbReference>
<accession>A0ABY5FY65</accession>
<dbReference type="Pfam" id="PF01042">
    <property type="entry name" value="Ribonuc_L-PSP"/>
    <property type="match status" value="1"/>
</dbReference>
<gene>
    <name evidence="2" type="ORF">NNL39_01460</name>
</gene>
<dbReference type="Gene3D" id="3.30.1330.40">
    <property type="entry name" value="RutC-like"/>
    <property type="match status" value="1"/>
</dbReference>
<dbReference type="RefSeq" id="WP_255159942.1">
    <property type="nucleotide sequence ID" value="NZ_CP101497.1"/>
</dbReference>
<evidence type="ECO:0000313" key="2">
    <source>
        <dbReference type="EMBL" id="UTT62810.1"/>
    </source>
</evidence>
<sequence>MHRETVVPEGIYAPTWDFSQAVKIVDPGSLVYLSGIMGYRPDGTMPDGIVAQSEQLWQNLGAVMAAAGGTLADIIKVTVYVGESYLDHRAELRAVRSQYFSEPFPASTLVQVAGFANPEYLIEVEAVAALA</sequence>
<proteinExistence type="inferred from homology"/>
<dbReference type="EMBL" id="CP101497">
    <property type="protein sequence ID" value="UTT62810.1"/>
    <property type="molecule type" value="Genomic_DNA"/>
</dbReference>
<reference evidence="2" key="1">
    <citation type="submission" date="2022-07" db="EMBL/GenBank/DDBJ databases">
        <title>Taxonomic analysis of Microcella humidisoli nov. sp., isolated from riverside soil.</title>
        <authorList>
            <person name="Molina K.M."/>
            <person name="Kim S.B."/>
        </authorList>
    </citation>
    <scope>NUCLEOTIDE SEQUENCE</scope>
    <source>
        <strain evidence="2">MMS21-STM10</strain>
    </source>
</reference>
<keyword evidence="2" id="KW-0378">Hydrolase</keyword>
<evidence type="ECO:0000256" key="1">
    <source>
        <dbReference type="ARBA" id="ARBA00010552"/>
    </source>
</evidence>